<proteinExistence type="predicted"/>
<keyword evidence="3" id="KW-0540">Nuclease</keyword>
<dbReference type="STRING" id="1781255.BH720_18970"/>
<dbReference type="InterPro" id="IPR013670">
    <property type="entry name" value="EcoEI_R_C_dom"/>
</dbReference>
<sequence length="780" mass="90008">MSKKDLSEADICDRYITPALDAAGWKKNQIRREYSFTDGQMIVRGQMAGRGARKRADYLLYYSLNQPIAVIEAKDNHHSVRAGIQQALAYAEVLQVPFVFSSNGDAFLFHDRSGTYAQVEQQISLDAFPSPEELWQHYQQWQDLQTVNQELLTSPYYLEIGGKEPRYYQQLAVNRTIEAIARGQKRCLLVMATGAGKTYTVFNIIWRLWKTKVVRRVLFLADRNALVDQTITNDFRPFGEVMTKLDRRLVDHETGRINTSYQIYLGLYQAIIGNEERDNLYDKFDRDFFDLVVVDECHRGSAAEDSNWRQVLDYFSEAIQVGLTATPKETKYISNIDYFGEPIFQYSLKQGIEDGFLAPFRRIQVDLDIDLDGWTPEAGEQDDNGQRIEQRDYNLRDYDRNIVFGKRDRRVAEYVSQFLHDGDPMRKTIVFCEDVDHAERMREALARVKLNRELVLKNHRYVMQITGDEKEGKAQIDNFINPKETYPVIATTSKLMTTGVDAQTCHVIVLDRSIQSLTEFKQIIGRGTRLRPDYGKNFFTIIDFRNASQLFDDPDWDGPPIQDENFGKESQPGEMGTRGKVEGEEVDTSVKRIKYRVSRQEFEVAAERVSYYNKDGQLTTESLKDYTRRTVSEAYQSLDRFLNQWDAADRKQAIIDELEKHGAILAALEDMVGKDYDLFDLVCHVAFDRPPLTRKERAEKVRKRDAFAKYGETARRVLNALLDKYADQGIIAIEDTKILQLDPFAQLGTPVELVRSFGGKPQYKRAIQELGQMLYSDRGA</sequence>
<dbReference type="OrthoDB" id="9802848at2"/>
<evidence type="ECO:0000256" key="1">
    <source>
        <dbReference type="SAM" id="MobiDB-lite"/>
    </source>
</evidence>
<dbReference type="Gene3D" id="3.40.50.300">
    <property type="entry name" value="P-loop containing nucleotide triphosphate hydrolases"/>
    <property type="match status" value="2"/>
</dbReference>
<reference evidence="3" key="1">
    <citation type="submission" date="2016-09" db="EMBL/GenBank/DDBJ databases">
        <title>Draft genome of thermotolerant cyanobacterium Desertifilum sp. strain IPPAS B-1220.</title>
        <authorList>
            <person name="Sinetova M.A."/>
            <person name="Bolakhan K."/>
            <person name="Zayadan B.K."/>
            <person name="Mironov K.S."/>
            <person name="Ustinova V."/>
            <person name="Kupriyanova E.V."/>
            <person name="Sidorov R.A."/>
            <person name="Skrypnik A.N."/>
            <person name="Gogoleva N.E."/>
            <person name="Gogolev Y.V."/>
            <person name="Los D.A."/>
        </authorList>
    </citation>
    <scope>NUCLEOTIDE SEQUENCE [LARGE SCALE GENOMIC DNA]</scope>
    <source>
        <strain evidence="3">IPPAS B-1220</strain>
    </source>
</reference>
<keyword evidence="3" id="KW-0378">Hydrolase</keyword>
<dbReference type="InterPro" id="IPR014001">
    <property type="entry name" value="Helicase_ATP-bd"/>
</dbReference>
<organism evidence="3">
    <name type="scientific">Desertifilum tharense IPPAS B-1220</name>
    <dbReference type="NCBI Taxonomy" id="1781255"/>
    <lineage>
        <taxon>Bacteria</taxon>
        <taxon>Bacillati</taxon>
        <taxon>Cyanobacteriota</taxon>
        <taxon>Cyanophyceae</taxon>
        <taxon>Desertifilales</taxon>
        <taxon>Desertifilaceae</taxon>
        <taxon>Desertifilum</taxon>
    </lineage>
</organism>
<dbReference type="PANTHER" id="PTHR47396:SF1">
    <property type="entry name" value="ATP-DEPENDENT HELICASE IRC3-RELATED"/>
    <property type="match status" value="1"/>
</dbReference>
<dbReference type="GO" id="GO:0003677">
    <property type="term" value="F:DNA binding"/>
    <property type="evidence" value="ECO:0007669"/>
    <property type="project" value="InterPro"/>
</dbReference>
<dbReference type="GO" id="GO:0004519">
    <property type="term" value="F:endonuclease activity"/>
    <property type="evidence" value="ECO:0007669"/>
    <property type="project" value="UniProtKB-KW"/>
</dbReference>
<feature type="region of interest" description="Disordered" evidence="1">
    <location>
        <begin position="563"/>
        <end position="583"/>
    </location>
</feature>
<dbReference type="InterPro" id="IPR027417">
    <property type="entry name" value="P-loop_NTPase"/>
</dbReference>
<evidence type="ECO:0000259" key="2">
    <source>
        <dbReference type="PROSITE" id="PS51192"/>
    </source>
</evidence>
<dbReference type="GO" id="GO:0006304">
    <property type="term" value="P:DNA modification"/>
    <property type="evidence" value="ECO:0007669"/>
    <property type="project" value="InterPro"/>
</dbReference>
<dbReference type="SUPFAM" id="SSF52540">
    <property type="entry name" value="P-loop containing nucleoside triphosphate hydrolases"/>
    <property type="match status" value="2"/>
</dbReference>
<dbReference type="PANTHER" id="PTHR47396">
    <property type="entry name" value="TYPE I RESTRICTION ENZYME ECOKI R PROTEIN"/>
    <property type="match status" value="1"/>
</dbReference>
<protein>
    <submittedName>
        <fullName evidence="3">Restriction endonuclease</fullName>
    </submittedName>
</protein>
<dbReference type="CDD" id="cd18032">
    <property type="entry name" value="DEXHc_RE_I_III_res"/>
    <property type="match status" value="1"/>
</dbReference>
<comment type="caution">
    <text evidence="3">The sequence shown here is derived from an EMBL/GenBank/DDBJ whole genome shotgun (WGS) entry which is preliminary data.</text>
</comment>
<dbReference type="PROSITE" id="PS51192">
    <property type="entry name" value="HELICASE_ATP_BIND_1"/>
    <property type="match status" value="1"/>
</dbReference>
<dbReference type="InterPro" id="IPR006935">
    <property type="entry name" value="Helicase/UvrB_N"/>
</dbReference>
<gene>
    <name evidence="3" type="ORF">BH720_18970</name>
</gene>
<keyword evidence="3" id="KW-0255">Endonuclease</keyword>
<dbReference type="GO" id="GO:0016787">
    <property type="term" value="F:hydrolase activity"/>
    <property type="evidence" value="ECO:0007669"/>
    <property type="project" value="InterPro"/>
</dbReference>
<dbReference type="Pfam" id="PF08463">
    <property type="entry name" value="EcoEI_R_C"/>
    <property type="match status" value="1"/>
</dbReference>
<dbReference type="Pfam" id="PF00271">
    <property type="entry name" value="Helicase_C"/>
    <property type="match status" value="1"/>
</dbReference>
<dbReference type="Gene3D" id="3.90.1570.30">
    <property type="match status" value="1"/>
</dbReference>
<dbReference type="EMBL" id="MJGC01000085">
    <property type="protein sequence ID" value="OEJ73585.1"/>
    <property type="molecule type" value="Genomic_DNA"/>
</dbReference>
<dbReference type="InterPro" id="IPR050742">
    <property type="entry name" value="Helicase_Restrict-Modif_Enz"/>
</dbReference>
<dbReference type="InterPro" id="IPR001650">
    <property type="entry name" value="Helicase_C-like"/>
</dbReference>
<dbReference type="GO" id="GO:0005829">
    <property type="term" value="C:cytosol"/>
    <property type="evidence" value="ECO:0007669"/>
    <property type="project" value="TreeGrafter"/>
</dbReference>
<feature type="domain" description="Helicase ATP-binding" evidence="2">
    <location>
        <begin position="178"/>
        <end position="345"/>
    </location>
</feature>
<dbReference type="NCBIfam" id="NF046051">
    <property type="entry name" value="restrict_EcoAI"/>
    <property type="match status" value="1"/>
</dbReference>
<dbReference type="InterPro" id="IPR029464">
    <property type="entry name" value="HSDR_N"/>
</dbReference>
<dbReference type="AlphaFoldDB" id="A0A1E5QFX6"/>
<dbReference type="REBASE" id="172447">
    <property type="entry name" value="DspB1220ORF18975P"/>
</dbReference>
<dbReference type="SMART" id="SM00487">
    <property type="entry name" value="DEXDc"/>
    <property type="match status" value="1"/>
</dbReference>
<dbReference type="Pfam" id="PF13588">
    <property type="entry name" value="HSDR_N_2"/>
    <property type="match status" value="1"/>
</dbReference>
<dbReference type="CDD" id="cd18799">
    <property type="entry name" value="SF2_C_EcoAI-like"/>
    <property type="match status" value="1"/>
</dbReference>
<dbReference type="Pfam" id="PF04851">
    <property type="entry name" value="ResIII"/>
    <property type="match status" value="1"/>
</dbReference>
<name>A0A1E5QFX6_9CYAN</name>
<evidence type="ECO:0000313" key="3">
    <source>
        <dbReference type="EMBL" id="OEJ73585.1"/>
    </source>
</evidence>
<accession>A0A1E5QFX6</accession>
<dbReference type="GO" id="GO:0005524">
    <property type="term" value="F:ATP binding"/>
    <property type="evidence" value="ECO:0007669"/>
    <property type="project" value="InterPro"/>
</dbReference>